<accession>A0A813EV55</accession>
<dbReference type="PROSITE" id="PS00107">
    <property type="entry name" value="PROTEIN_KINASE_ATP"/>
    <property type="match status" value="1"/>
</dbReference>
<keyword evidence="1 3" id="KW-0547">Nucleotide-binding</keyword>
<name>A0A813EV55_POLGL</name>
<dbReference type="PROSITE" id="PS00108">
    <property type="entry name" value="PROTEIN_KINASE_ST"/>
    <property type="match status" value="1"/>
</dbReference>
<dbReference type="GO" id="GO:0004674">
    <property type="term" value="F:protein serine/threonine kinase activity"/>
    <property type="evidence" value="ECO:0007669"/>
    <property type="project" value="InterPro"/>
</dbReference>
<evidence type="ECO:0000259" key="5">
    <source>
        <dbReference type="PROSITE" id="PS50011"/>
    </source>
</evidence>
<evidence type="ECO:0000256" key="1">
    <source>
        <dbReference type="ARBA" id="ARBA00022741"/>
    </source>
</evidence>
<feature type="region of interest" description="Disordered" evidence="4">
    <location>
        <begin position="1"/>
        <end position="89"/>
    </location>
</feature>
<dbReference type="InterPro" id="IPR000719">
    <property type="entry name" value="Prot_kinase_dom"/>
</dbReference>
<dbReference type="InterPro" id="IPR008271">
    <property type="entry name" value="Ser/Thr_kinase_AS"/>
</dbReference>
<evidence type="ECO:0000313" key="6">
    <source>
        <dbReference type="EMBL" id="CAE8605014.1"/>
    </source>
</evidence>
<dbReference type="GO" id="GO:0005737">
    <property type="term" value="C:cytoplasm"/>
    <property type="evidence" value="ECO:0007669"/>
    <property type="project" value="TreeGrafter"/>
</dbReference>
<organism evidence="6 7">
    <name type="scientific">Polarella glacialis</name>
    <name type="common">Dinoflagellate</name>
    <dbReference type="NCBI Taxonomy" id="89957"/>
    <lineage>
        <taxon>Eukaryota</taxon>
        <taxon>Sar</taxon>
        <taxon>Alveolata</taxon>
        <taxon>Dinophyceae</taxon>
        <taxon>Suessiales</taxon>
        <taxon>Suessiaceae</taxon>
        <taxon>Polarella</taxon>
    </lineage>
</organism>
<dbReference type="PANTHER" id="PTHR24348">
    <property type="entry name" value="SERINE/THREONINE-PROTEIN KINASE UNC-51-RELATED"/>
    <property type="match status" value="1"/>
</dbReference>
<dbReference type="InterPro" id="IPR017441">
    <property type="entry name" value="Protein_kinase_ATP_BS"/>
</dbReference>
<sequence>ATPSSAGFWPRPEDGSQILPRPLQAEEEEEQQQQQKQQQQQQQQQQQKQQQQQQKQQQPQQQAPEAAVAPPPPEGSVPMPKSPEAVGGSRDHLVEQVLAEHGYEVSTEVAFPGFPAGALGRGSFGMVYKARSNRHRAMDVAVKLAEKASVGMSMLEKEIMVLELLDHPSIVRFFEAFAYKPCDWMFIVMELVDGGDLLGALMNQPEVFNEACIRPLMFHMACGMSHAHERGIMHRDLKPENILLRRRDLFPKIADFGLARLIRATEMAMTIAGTPPYMAPEILDPRLPYDFAADVYSLGLVFGDLVHPSHVCRWHLDANPGTDPDLARKRWPPGFVAPGCTSELGQLQQQMVMQAPGQRPSFFQLCGDFRRLADARPLAQVLWEVPTSMAKGPPPKQGMSAKDAAEIAGRGGYALGVRVLVNIAGAWHLGTVKQISTTLCPGAVQVHFQSGLAQGNVEDQAVLVCPWQFADLLRPAPGEDSAATRSAASFPTMVFPTDTGARYAGPPLSGTPIKEEEVSLSSPLGSPESGGSGGQGLRRKEAPVAKVKCGPIRRCAQQ</sequence>
<dbReference type="Gene3D" id="1.10.510.10">
    <property type="entry name" value="Transferase(Phosphotransferase) domain 1"/>
    <property type="match status" value="1"/>
</dbReference>
<dbReference type="InterPro" id="IPR011009">
    <property type="entry name" value="Kinase-like_dom_sf"/>
</dbReference>
<dbReference type="OrthoDB" id="446890at2759"/>
<feature type="binding site" evidence="3">
    <location>
        <position position="143"/>
    </location>
    <ligand>
        <name>ATP</name>
        <dbReference type="ChEBI" id="CHEBI:30616"/>
    </ligand>
</feature>
<feature type="non-terminal residue" evidence="6">
    <location>
        <position position="1"/>
    </location>
</feature>
<dbReference type="PANTHER" id="PTHR24348:SF71">
    <property type="entry name" value="PROTEIN KINASE DOMAIN-CONTAINING PROTEIN"/>
    <property type="match status" value="1"/>
</dbReference>
<dbReference type="InterPro" id="IPR045269">
    <property type="entry name" value="Atg1-like"/>
</dbReference>
<dbReference type="EMBL" id="CAJNNV010017258">
    <property type="protein sequence ID" value="CAE8605014.1"/>
    <property type="molecule type" value="Genomic_DNA"/>
</dbReference>
<dbReference type="GO" id="GO:0010506">
    <property type="term" value="P:regulation of autophagy"/>
    <property type="evidence" value="ECO:0007669"/>
    <property type="project" value="InterPro"/>
</dbReference>
<feature type="domain" description="Protein kinase" evidence="5">
    <location>
        <begin position="113"/>
        <end position="379"/>
    </location>
</feature>
<reference evidence="6" key="1">
    <citation type="submission" date="2021-02" db="EMBL/GenBank/DDBJ databases">
        <authorList>
            <person name="Dougan E. K."/>
            <person name="Rhodes N."/>
            <person name="Thang M."/>
            <person name="Chan C."/>
        </authorList>
    </citation>
    <scope>NUCLEOTIDE SEQUENCE</scope>
</reference>
<keyword evidence="2 3" id="KW-0067">ATP-binding</keyword>
<protein>
    <recommendedName>
        <fullName evidence="5">Protein kinase domain-containing protein</fullName>
    </recommendedName>
</protein>
<dbReference type="Pfam" id="PF00069">
    <property type="entry name" value="Pkinase"/>
    <property type="match status" value="1"/>
</dbReference>
<comment type="caution">
    <text evidence="6">The sequence shown here is derived from an EMBL/GenBank/DDBJ whole genome shotgun (WGS) entry which is preliminary data.</text>
</comment>
<feature type="compositionally biased region" description="Low complexity" evidence="4">
    <location>
        <begin position="32"/>
        <end position="68"/>
    </location>
</feature>
<evidence type="ECO:0000256" key="2">
    <source>
        <dbReference type="ARBA" id="ARBA00022840"/>
    </source>
</evidence>
<dbReference type="AlphaFoldDB" id="A0A813EV55"/>
<keyword evidence="7" id="KW-1185">Reference proteome</keyword>
<dbReference type="GO" id="GO:0005524">
    <property type="term" value="F:ATP binding"/>
    <property type="evidence" value="ECO:0007669"/>
    <property type="project" value="UniProtKB-UniRule"/>
</dbReference>
<dbReference type="SUPFAM" id="SSF56112">
    <property type="entry name" value="Protein kinase-like (PK-like)"/>
    <property type="match status" value="1"/>
</dbReference>
<dbReference type="SMART" id="SM00220">
    <property type="entry name" value="S_TKc"/>
    <property type="match status" value="1"/>
</dbReference>
<evidence type="ECO:0000256" key="4">
    <source>
        <dbReference type="SAM" id="MobiDB-lite"/>
    </source>
</evidence>
<proteinExistence type="predicted"/>
<feature type="region of interest" description="Disordered" evidence="4">
    <location>
        <begin position="501"/>
        <end position="546"/>
    </location>
</feature>
<dbReference type="PROSITE" id="PS50011">
    <property type="entry name" value="PROTEIN_KINASE_DOM"/>
    <property type="match status" value="1"/>
</dbReference>
<dbReference type="SUPFAM" id="SSF81995">
    <property type="entry name" value="beta-sandwich domain of Sec23/24"/>
    <property type="match status" value="1"/>
</dbReference>
<evidence type="ECO:0000313" key="7">
    <source>
        <dbReference type="Proteomes" id="UP000654075"/>
    </source>
</evidence>
<evidence type="ECO:0000256" key="3">
    <source>
        <dbReference type="PROSITE-ProRule" id="PRU10141"/>
    </source>
</evidence>
<dbReference type="Proteomes" id="UP000654075">
    <property type="component" value="Unassembled WGS sequence"/>
</dbReference>
<dbReference type="OMA" id="MSHAHER"/>
<gene>
    <name evidence="6" type="ORF">PGLA1383_LOCUS23154</name>
</gene>